<accession>A0ABM9IA88</accession>
<organism evidence="1 2">
    <name type="scientific">Candidatus Methylacidiphilum fumarolicum</name>
    <dbReference type="NCBI Taxonomy" id="591154"/>
    <lineage>
        <taxon>Bacteria</taxon>
        <taxon>Pseudomonadati</taxon>
        <taxon>Verrucomicrobiota</taxon>
        <taxon>Methylacidiphilae</taxon>
        <taxon>Methylacidiphilales</taxon>
        <taxon>Methylacidiphilaceae</taxon>
        <taxon>Methylacidiphilum (ex Ratnadevi et al. 2023)</taxon>
    </lineage>
</organism>
<sequence>MASLSSDCYPTFRFFGYPINKINHKPRHNAYAEGGMSTLFNPIMCDLLLPLKEWASYFTEGNLHE</sequence>
<name>A0ABM9IA88_9BACT</name>
<gene>
    <name evidence="1" type="ORF">MFUM_0166</name>
</gene>
<reference evidence="1" key="1">
    <citation type="submission" date="2023-03" db="EMBL/GenBank/DDBJ databases">
        <authorList>
            <person name="Cremers G."/>
            <person name="Picone N."/>
        </authorList>
    </citation>
    <scope>NUCLEOTIDE SEQUENCE</scope>
    <source>
        <strain evidence="1">Sample_alias</strain>
    </source>
</reference>
<protein>
    <submittedName>
        <fullName evidence="1">Uncharacterized protein</fullName>
    </submittedName>
</protein>
<dbReference type="RefSeq" id="WP_009058110.1">
    <property type="nucleotide sequence ID" value="NZ_JAHXRZ010000003.1"/>
</dbReference>
<proteinExistence type="predicted"/>
<keyword evidence="2" id="KW-1185">Reference proteome</keyword>
<evidence type="ECO:0000313" key="2">
    <source>
        <dbReference type="Proteomes" id="UP001161497"/>
    </source>
</evidence>
<evidence type="ECO:0000313" key="1">
    <source>
        <dbReference type="EMBL" id="CAI9084570.1"/>
    </source>
</evidence>
<dbReference type="Proteomes" id="UP001161497">
    <property type="component" value="Chromosome"/>
</dbReference>
<dbReference type="EMBL" id="OX458932">
    <property type="protein sequence ID" value="CAI9084570.1"/>
    <property type="molecule type" value="Genomic_DNA"/>
</dbReference>